<dbReference type="InterPro" id="IPR050732">
    <property type="entry name" value="Beta-glucan_modifiers"/>
</dbReference>
<feature type="compositionally biased region" description="Pro residues" evidence="15">
    <location>
        <begin position="157"/>
        <end position="168"/>
    </location>
</feature>
<feature type="region of interest" description="Disordered" evidence="15">
    <location>
        <begin position="104"/>
        <end position="133"/>
    </location>
</feature>
<dbReference type="EC" id="3.2.1.21" evidence="4"/>
<evidence type="ECO:0000256" key="7">
    <source>
        <dbReference type="ARBA" id="ARBA00022729"/>
    </source>
</evidence>
<dbReference type="eggNOG" id="ENOG502QS0R">
    <property type="taxonomic scope" value="Eukaryota"/>
</dbReference>
<evidence type="ECO:0000313" key="16">
    <source>
        <dbReference type="EMBL" id="EGE09578.1"/>
    </source>
</evidence>
<dbReference type="OrthoDB" id="4082933at2759"/>
<feature type="region of interest" description="Disordered" evidence="15">
    <location>
        <begin position="1"/>
        <end position="42"/>
    </location>
</feature>
<feature type="region of interest" description="Disordered" evidence="15">
    <location>
        <begin position="148"/>
        <end position="217"/>
    </location>
</feature>
<evidence type="ECO:0000313" key="17">
    <source>
        <dbReference type="Proteomes" id="UP000009169"/>
    </source>
</evidence>
<dbReference type="PANTHER" id="PTHR16631">
    <property type="entry name" value="GLUCAN 1,3-BETA-GLUCOSIDASE"/>
    <property type="match status" value="1"/>
</dbReference>
<dbReference type="InterPro" id="IPR017853">
    <property type="entry name" value="GH"/>
</dbReference>
<comment type="similarity">
    <text evidence="3">Belongs to the glycosyl hydrolase 17 family.</text>
</comment>
<feature type="compositionally biased region" description="Pro residues" evidence="15">
    <location>
        <begin position="177"/>
        <end position="193"/>
    </location>
</feature>
<dbReference type="SUPFAM" id="SSF51445">
    <property type="entry name" value="(Trans)glycosidases"/>
    <property type="match status" value="1"/>
</dbReference>
<comment type="function">
    <text evidence="10">Beta-glucosidases are one of a number of cellulolytic enzymes involved in the degradation of cellulosic biomass. Catalyzes the last step releasing glucose from the inhibitory cellobiose.</text>
</comment>
<evidence type="ECO:0000256" key="3">
    <source>
        <dbReference type="ARBA" id="ARBA00008773"/>
    </source>
</evidence>
<evidence type="ECO:0000256" key="12">
    <source>
        <dbReference type="ARBA" id="ARBA00041495"/>
    </source>
</evidence>
<keyword evidence="7" id="KW-0732">Signal</keyword>
<protein>
    <recommendedName>
        <fullName evidence="11">Probable beta-glucosidase btgE</fullName>
        <ecNumber evidence="4">3.2.1.21</ecNumber>
    </recommendedName>
    <alternativeName>
        <fullName evidence="12">Beta-D-glucoside glucohydrolase btgE</fullName>
    </alternativeName>
    <alternativeName>
        <fullName evidence="14">Cellobiase btgE</fullName>
    </alternativeName>
    <alternativeName>
        <fullName evidence="13">Gentiobiase btgE</fullName>
    </alternativeName>
</protein>
<dbReference type="AlphaFoldDB" id="F2Q610"/>
<comment type="subcellular location">
    <subcellularLocation>
        <location evidence="2">Secreted</location>
        <location evidence="2">Cell wall</location>
    </subcellularLocation>
</comment>
<dbReference type="GO" id="GO:0042973">
    <property type="term" value="F:glucan endo-1,3-beta-D-glucosidase activity"/>
    <property type="evidence" value="ECO:0007669"/>
    <property type="project" value="TreeGrafter"/>
</dbReference>
<dbReference type="GO" id="GO:0009277">
    <property type="term" value="C:fungal-type cell wall"/>
    <property type="evidence" value="ECO:0007669"/>
    <property type="project" value="TreeGrafter"/>
</dbReference>
<keyword evidence="6" id="KW-0964">Secreted</keyword>
<keyword evidence="17" id="KW-1185">Reference proteome</keyword>
<evidence type="ECO:0000256" key="14">
    <source>
        <dbReference type="ARBA" id="ARBA00042762"/>
    </source>
</evidence>
<reference evidence="17" key="1">
    <citation type="journal article" date="2012" name="MBio">
        <title>Comparative genome analysis of Trichophyton rubrum and related dermatophytes reveals candidate genes involved in infection.</title>
        <authorList>
            <person name="Martinez D.A."/>
            <person name="Oliver B.G."/>
            <person name="Graeser Y."/>
            <person name="Goldberg J.M."/>
            <person name="Li W."/>
            <person name="Martinez-Rossi N.M."/>
            <person name="Monod M."/>
            <person name="Shelest E."/>
            <person name="Barton R.C."/>
            <person name="Birch E."/>
            <person name="Brakhage A.A."/>
            <person name="Chen Z."/>
            <person name="Gurr S.J."/>
            <person name="Heiman D."/>
            <person name="Heitman J."/>
            <person name="Kosti I."/>
            <person name="Rossi A."/>
            <person name="Saif S."/>
            <person name="Samalova M."/>
            <person name="Saunders C.W."/>
            <person name="Shea T."/>
            <person name="Summerbell R.C."/>
            <person name="Xu J."/>
            <person name="Young S."/>
            <person name="Zeng Q."/>
            <person name="Birren B.W."/>
            <person name="Cuomo C.A."/>
            <person name="White T.C."/>
        </authorList>
    </citation>
    <scope>NUCLEOTIDE SEQUENCE [LARGE SCALE GENOMIC DNA]</scope>
    <source>
        <strain evidence="17">ATCC MYA-4606 / CBS 127.97</strain>
    </source>
</reference>
<gene>
    <name evidence="16" type="ORF">TEQG_08521</name>
</gene>
<evidence type="ECO:0000256" key="11">
    <source>
        <dbReference type="ARBA" id="ARBA00039284"/>
    </source>
</evidence>
<evidence type="ECO:0000256" key="15">
    <source>
        <dbReference type="SAM" id="MobiDB-lite"/>
    </source>
</evidence>
<dbReference type="GO" id="GO:0009986">
    <property type="term" value="C:cell surface"/>
    <property type="evidence" value="ECO:0007669"/>
    <property type="project" value="TreeGrafter"/>
</dbReference>
<dbReference type="HOGENOM" id="CLU_794982_0_0_1"/>
<evidence type="ECO:0000256" key="13">
    <source>
        <dbReference type="ARBA" id="ARBA00041516"/>
    </source>
</evidence>
<evidence type="ECO:0000256" key="8">
    <source>
        <dbReference type="ARBA" id="ARBA00022801"/>
    </source>
</evidence>
<organism evidence="16 17">
    <name type="scientific">Trichophyton equinum (strain ATCC MYA-4606 / CBS 127.97)</name>
    <name type="common">Horse ringworm fungus</name>
    <dbReference type="NCBI Taxonomy" id="559882"/>
    <lineage>
        <taxon>Eukaryota</taxon>
        <taxon>Fungi</taxon>
        <taxon>Dikarya</taxon>
        <taxon>Ascomycota</taxon>
        <taxon>Pezizomycotina</taxon>
        <taxon>Eurotiomycetes</taxon>
        <taxon>Eurotiomycetidae</taxon>
        <taxon>Onygenales</taxon>
        <taxon>Arthrodermataceae</taxon>
        <taxon>Trichophyton</taxon>
    </lineage>
</organism>
<name>F2Q610_TRIEC</name>
<sequence>MANTIAVLFQTPRRPASVKPRSSPSTDLQPPTPTPTPIDTTTTVLSTSYTTVTVNTTVPAPSPAPSSSETPHLPTAIITVYPTPGTYTIPPTTYTVPTSATVCPPSSAPTGSVTSSVPSCSSPTTIPPGTYTQPGMVVTVTITKQTITCPAPTNTHPAPPPPPPPTTNPAPTTAQPSQPPQAPTSKAPEPPKTPTSSEAPAPKPSGGLGGGKTGGMTYSPYSNNGQCKDAGTVMKDISVIKAAGFTTVRLYATDCDGLKNVGDACKAHGVKMVIGVFISETGVGGAGKQVTDITSWAQWDWVTLIVVGNEAIQSGRKDAGALAGFIVSAKSSFKAAGYNGMVTTTETCN</sequence>
<evidence type="ECO:0000256" key="2">
    <source>
        <dbReference type="ARBA" id="ARBA00004191"/>
    </source>
</evidence>
<comment type="catalytic activity">
    <reaction evidence="1">
        <text>Hydrolysis of terminal, non-reducing beta-D-glucosyl residues with release of beta-D-glucose.</text>
        <dbReference type="EC" id="3.2.1.21"/>
    </reaction>
</comment>
<dbReference type="GO" id="GO:0071555">
    <property type="term" value="P:cell wall organization"/>
    <property type="evidence" value="ECO:0007669"/>
    <property type="project" value="TreeGrafter"/>
</dbReference>
<dbReference type="PANTHER" id="PTHR16631:SF24">
    <property type="entry name" value="FAMILY 17 GLUCOSIDASE SCW11-RELATED"/>
    <property type="match status" value="1"/>
</dbReference>
<feature type="compositionally biased region" description="Low complexity" evidence="15">
    <location>
        <begin position="104"/>
        <end position="130"/>
    </location>
</feature>
<dbReference type="Gene3D" id="3.20.20.80">
    <property type="entry name" value="Glycosidases"/>
    <property type="match status" value="1"/>
</dbReference>
<accession>F2Q610</accession>
<evidence type="ECO:0000256" key="9">
    <source>
        <dbReference type="ARBA" id="ARBA00023295"/>
    </source>
</evidence>
<dbReference type="VEuPathDB" id="FungiDB:TEQG_08521"/>
<keyword evidence="5" id="KW-0134">Cell wall</keyword>
<evidence type="ECO:0000256" key="4">
    <source>
        <dbReference type="ARBA" id="ARBA00012744"/>
    </source>
</evidence>
<keyword evidence="9" id="KW-0326">Glycosidase</keyword>
<evidence type="ECO:0000256" key="6">
    <source>
        <dbReference type="ARBA" id="ARBA00022525"/>
    </source>
</evidence>
<dbReference type="EMBL" id="DS995820">
    <property type="protein sequence ID" value="EGE09578.1"/>
    <property type="molecule type" value="Genomic_DNA"/>
</dbReference>
<dbReference type="GO" id="GO:0005576">
    <property type="term" value="C:extracellular region"/>
    <property type="evidence" value="ECO:0007669"/>
    <property type="project" value="TreeGrafter"/>
</dbReference>
<evidence type="ECO:0000256" key="10">
    <source>
        <dbReference type="ARBA" id="ARBA00024983"/>
    </source>
</evidence>
<proteinExistence type="inferred from homology"/>
<keyword evidence="8" id="KW-0378">Hydrolase</keyword>
<evidence type="ECO:0000256" key="5">
    <source>
        <dbReference type="ARBA" id="ARBA00022512"/>
    </source>
</evidence>
<evidence type="ECO:0000256" key="1">
    <source>
        <dbReference type="ARBA" id="ARBA00000448"/>
    </source>
</evidence>
<dbReference type="Proteomes" id="UP000009169">
    <property type="component" value="Unassembled WGS sequence"/>
</dbReference>